<name>A0ABW1ZR08_9DEIO</name>
<dbReference type="RefSeq" id="WP_224612559.1">
    <property type="nucleotide sequence ID" value="NZ_JAIQXV010000029.1"/>
</dbReference>
<reference evidence="2" key="1">
    <citation type="journal article" date="2019" name="Int. J. Syst. Evol. Microbiol.">
        <title>The Global Catalogue of Microorganisms (GCM) 10K type strain sequencing project: providing services to taxonomists for standard genome sequencing and annotation.</title>
        <authorList>
            <consortium name="The Broad Institute Genomics Platform"/>
            <consortium name="The Broad Institute Genome Sequencing Center for Infectious Disease"/>
            <person name="Wu L."/>
            <person name="Ma J."/>
        </authorList>
    </citation>
    <scope>NUCLEOTIDE SEQUENCE [LARGE SCALE GENOMIC DNA]</scope>
    <source>
        <strain evidence="2">CCUG 63830</strain>
    </source>
</reference>
<dbReference type="EMBL" id="JBHSWB010000002">
    <property type="protein sequence ID" value="MFC6663028.1"/>
    <property type="molecule type" value="Genomic_DNA"/>
</dbReference>
<organism evidence="1 2">
    <name type="scientific">Deinococcus multiflagellatus</name>
    <dbReference type="NCBI Taxonomy" id="1656887"/>
    <lineage>
        <taxon>Bacteria</taxon>
        <taxon>Thermotogati</taxon>
        <taxon>Deinococcota</taxon>
        <taxon>Deinococci</taxon>
        <taxon>Deinococcales</taxon>
        <taxon>Deinococcaceae</taxon>
        <taxon>Deinococcus</taxon>
    </lineage>
</organism>
<accession>A0ABW1ZR08</accession>
<comment type="caution">
    <text evidence="1">The sequence shown here is derived from an EMBL/GenBank/DDBJ whole genome shotgun (WGS) entry which is preliminary data.</text>
</comment>
<proteinExistence type="predicted"/>
<dbReference type="Proteomes" id="UP001596317">
    <property type="component" value="Unassembled WGS sequence"/>
</dbReference>
<protein>
    <submittedName>
        <fullName evidence="1">Uncharacterized protein</fullName>
    </submittedName>
</protein>
<sequence>MVATGSRLGNRSPHVGVMVGPRTGGLAPLAEGRWWASDNDGYNGKFDPERFLQHLARLQPYASRCLFVAAPDVVQDAGATLALFPRWRQVIEQHDFPTAYIAQDGQERLPLPDNANWLFLAGSDRWRGQHGAALIAQARDLGYWGIHVGRVNSARRVRACTALGVDSCDGTYLRFTGVHRGLADVERWVESSAQQGGLFTLEQAA</sequence>
<gene>
    <name evidence="1" type="ORF">ACFP90_23570</name>
</gene>
<evidence type="ECO:0000313" key="1">
    <source>
        <dbReference type="EMBL" id="MFC6663028.1"/>
    </source>
</evidence>
<keyword evidence="2" id="KW-1185">Reference proteome</keyword>
<evidence type="ECO:0000313" key="2">
    <source>
        <dbReference type="Proteomes" id="UP001596317"/>
    </source>
</evidence>